<evidence type="ECO:0000256" key="1">
    <source>
        <dbReference type="SAM" id="Phobius"/>
    </source>
</evidence>
<keyword evidence="1" id="KW-1133">Transmembrane helix</keyword>
<feature type="transmembrane region" description="Helical" evidence="1">
    <location>
        <begin position="67"/>
        <end position="89"/>
    </location>
</feature>
<accession>A0A561BME3</accession>
<protein>
    <submittedName>
        <fullName evidence="2">Uncharacterized protein</fullName>
    </submittedName>
</protein>
<evidence type="ECO:0000313" key="3">
    <source>
        <dbReference type="Proteomes" id="UP000318380"/>
    </source>
</evidence>
<keyword evidence="3" id="KW-1185">Reference proteome</keyword>
<feature type="transmembrane region" description="Helical" evidence="1">
    <location>
        <begin position="21"/>
        <end position="47"/>
    </location>
</feature>
<sequence>MTYPARSGEPSTEVVVNAGRLWAGGAATAVVAALIAIAGILLARGVLDVNVLAPEGEGTWGDADTTLYALYCALAALIATGLMHLLLVSTPRPRSFFGWIMGLATVVAAILPFVTDASTESQIVTALINLAVGLAITTLLNGVARSAVQLRRTAA</sequence>
<gene>
    <name evidence="2" type="ORF">FB561_1132</name>
</gene>
<keyword evidence="1" id="KW-0812">Transmembrane</keyword>
<feature type="transmembrane region" description="Helical" evidence="1">
    <location>
        <begin position="96"/>
        <end position="115"/>
    </location>
</feature>
<keyword evidence="1" id="KW-0472">Membrane</keyword>
<proteinExistence type="predicted"/>
<comment type="caution">
    <text evidence="2">The sequence shown here is derived from an EMBL/GenBank/DDBJ whole genome shotgun (WGS) entry which is preliminary data.</text>
</comment>
<organism evidence="2 3">
    <name type="scientific">Kribbella amoyensis</name>
    <dbReference type="NCBI Taxonomy" id="996641"/>
    <lineage>
        <taxon>Bacteria</taxon>
        <taxon>Bacillati</taxon>
        <taxon>Actinomycetota</taxon>
        <taxon>Actinomycetes</taxon>
        <taxon>Propionibacteriales</taxon>
        <taxon>Kribbellaceae</taxon>
        <taxon>Kribbella</taxon>
    </lineage>
</organism>
<dbReference type="AlphaFoldDB" id="A0A561BME3"/>
<dbReference type="EMBL" id="VIVK01000001">
    <property type="protein sequence ID" value="TWD80060.1"/>
    <property type="molecule type" value="Genomic_DNA"/>
</dbReference>
<reference evidence="2 3" key="1">
    <citation type="submission" date="2019-06" db="EMBL/GenBank/DDBJ databases">
        <title>Sequencing the genomes of 1000 actinobacteria strains.</title>
        <authorList>
            <person name="Klenk H.-P."/>
        </authorList>
    </citation>
    <scope>NUCLEOTIDE SEQUENCE [LARGE SCALE GENOMIC DNA]</scope>
    <source>
        <strain evidence="2 3">DSM 24683</strain>
    </source>
</reference>
<dbReference type="Pfam" id="PF19545">
    <property type="entry name" value="DUF6069"/>
    <property type="match status" value="1"/>
</dbReference>
<feature type="transmembrane region" description="Helical" evidence="1">
    <location>
        <begin position="121"/>
        <end position="143"/>
    </location>
</feature>
<evidence type="ECO:0000313" key="2">
    <source>
        <dbReference type="EMBL" id="TWD80060.1"/>
    </source>
</evidence>
<dbReference type="RefSeq" id="WP_145803722.1">
    <property type="nucleotide sequence ID" value="NZ_VIVK01000001.1"/>
</dbReference>
<name>A0A561BME3_9ACTN</name>
<dbReference type="Proteomes" id="UP000318380">
    <property type="component" value="Unassembled WGS sequence"/>
</dbReference>
<dbReference type="OrthoDB" id="4868427at2"/>
<dbReference type="InterPro" id="IPR045713">
    <property type="entry name" value="DUF6069"/>
</dbReference>